<dbReference type="EMBL" id="AMYB01000001">
    <property type="protein sequence ID" value="OAD08083.1"/>
    <property type="molecule type" value="Genomic_DNA"/>
</dbReference>
<comment type="caution">
    <text evidence="1">The sequence shown here is derived from an EMBL/GenBank/DDBJ whole genome shotgun (WGS) entry which is preliminary data.</text>
</comment>
<sequence>MKKFHSDPFFWEKLESVQVKLQLGMTEETKEVYRKIMEESKNNKGRFDKKKLIGRPTLILGELSANQLSANQTLKT</sequence>
<protein>
    <submittedName>
        <fullName evidence="1">Uncharacterized protein</fullName>
    </submittedName>
</protein>
<keyword evidence="2" id="KW-1185">Reference proteome</keyword>
<evidence type="ECO:0000313" key="2">
    <source>
        <dbReference type="Proteomes" id="UP000077051"/>
    </source>
</evidence>
<reference evidence="1 2" key="1">
    <citation type="submission" date="2015-06" db="EMBL/GenBank/DDBJ databases">
        <title>Expansion of signal transduction pathways in fungi by whole-genome duplication.</title>
        <authorList>
            <consortium name="DOE Joint Genome Institute"/>
            <person name="Corrochano L.M."/>
            <person name="Kuo A."/>
            <person name="Marcet-Houben M."/>
            <person name="Polaino S."/>
            <person name="Salamov A."/>
            <person name="Villalobos J.M."/>
            <person name="Alvarez M.I."/>
            <person name="Avalos J."/>
            <person name="Benito E.P."/>
            <person name="Benoit I."/>
            <person name="Burger G."/>
            <person name="Camino L.P."/>
            <person name="Canovas D."/>
            <person name="Cerda-Olmedo E."/>
            <person name="Cheng J.-F."/>
            <person name="Dominguez A."/>
            <person name="Elias M."/>
            <person name="Eslava A.P."/>
            <person name="Glaser F."/>
            <person name="Grimwood J."/>
            <person name="Gutierrez G."/>
            <person name="Heitman J."/>
            <person name="Henrissat B."/>
            <person name="Iturriaga E.A."/>
            <person name="Lang B.F."/>
            <person name="Lavin J.L."/>
            <person name="Lee S."/>
            <person name="Li W."/>
            <person name="Lindquist E."/>
            <person name="Lopez-Garcia S."/>
            <person name="Luque E.M."/>
            <person name="Marcos A.T."/>
            <person name="Martin J."/>
            <person name="Mccluskey K."/>
            <person name="Medina H.R."/>
            <person name="Miralles-Duran A."/>
            <person name="Miyazaki A."/>
            <person name="Munoz-Torres E."/>
            <person name="Oguiza J.A."/>
            <person name="Ohm R."/>
            <person name="Olmedo M."/>
            <person name="Orejas M."/>
            <person name="Ortiz-Castellanos L."/>
            <person name="Pisabarro A.G."/>
            <person name="Rodriguez-Romero J."/>
            <person name="Ruiz-Herrera J."/>
            <person name="Ruiz-Vazquez R."/>
            <person name="Sanz C."/>
            <person name="Schackwitz W."/>
            <person name="Schmutz J."/>
            <person name="Shahriari M."/>
            <person name="Shelest E."/>
            <person name="Silva-Franco F."/>
            <person name="Soanes D."/>
            <person name="Syed K."/>
            <person name="Tagua V.G."/>
            <person name="Talbot N.J."/>
            <person name="Thon M."/>
            <person name="De Vries R.P."/>
            <person name="Wiebenga A."/>
            <person name="Yadav J.S."/>
            <person name="Braun E.L."/>
            <person name="Baker S."/>
            <person name="Garre V."/>
            <person name="Horwitz B."/>
            <person name="Torres-Martinez S."/>
            <person name="Idnurm A."/>
            <person name="Herrera-Estrella A."/>
            <person name="Gabaldon T."/>
            <person name="Grigoriev I.V."/>
        </authorList>
    </citation>
    <scope>NUCLEOTIDE SEQUENCE [LARGE SCALE GENOMIC DNA]</scope>
    <source>
        <strain evidence="1 2">CBS 277.49</strain>
    </source>
</reference>
<dbReference type="Proteomes" id="UP000077051">
    <property type="component" value="Unassembled WGS sequence"/>
</dbReference>
<dbReference type="VEuPathDB" id="FungiDB:MUCCIDRAFT_105036"/>
<organism evidence="1 2">
    <name type="scientific">Mucor lusitanicus CBS 277.49</name>
    <dbReference type="NCBI Taxonomy" id="747725"/>
    <lineage>
        <taxon>Eukaryota</taxon>
        <taxon>Fungi</taxon>
        <taxon>Fungi incertae sedis</taxon>
        <taxon>Mucoromycota</taxon>
        <taxon>Mucoromycotina</taxon>
        <taxon>Mucoromycetes</taxon>
        <taxon>Mucorales</taxon>
        <taxon>Mucorineae</taxon>
        <taxon>Mucoraceae</taxon>
        <taxon>Mucor</taxon>
    </lineage>
</organism>
<evidence type="ECO:0000313" key="1">
    <source>
        <dbReference type="EMBL" id="OAD08083.1"/>
    </source>
</evidence>
<proteinExistence type="predicted"/>
<gene>
    <name evidence="1" type="ORF">MUCCIDRAFT_105036</name>
</gene>
<dbReference type="AlphaFoldDB" id="A0A168PQX9"/>
<name>A0A168PQX9_MUCCL</name>
<accession>A0A168PQX9</accession>